<protein>
    <submittedName>
        <fullName evidence="8">DEAD/DEAH box helicase</fullName>
    </submittedName>
</protein>
<proteinExistence type="predicted"/>
<dbReference type="InterPro" id="IPR050079">
    <property type="entry name" value="DEAD_box_RNA_helicase"/>
</dbReference>
<dbReference type="InterPro" id="IPR014014">
    <property type="entry name" value="RNA_helicase_DEAD_Q_motif"/>
</dbReference>
<evidence type="ECO:0000256" key="4">
    <source>
        <dbReference type="ARBA" id="ARBA00022840"/>
    </source>
</evidence>
<dbReference type="SUPFAM" id="SSF52540">
    <property type="entry name" value="P-loop containing nucleoside triphosphate hydrolases"/>
    <property type="match status" value="1"/>
</dbReference>
<dbReference type="InterPro" id="IPR011545">
    <property type="entry name" value="DEAD/DEAH_box_helicase_dom"/>
</dbReference>
<dbReference type="Pfam" id="PF00270">
    <property type="entry name" value="DEAD"/>
    <property type="match status" value="1"/>
</dbReference>
<feature type="domain" description="DEAD-box RNA helicase Q" evidence="7">
    <location>
        <begin position="1"/>
        <end position="29"/>
    </location>
</feature>
<feature type="short sequence motif" description="Q motif" evidence="5">
    <location>
        <begin position="1"/>
        <end position="29"/>
    </location>
</feature>
<name>A0ABS1FT46_9FLAO</name>
<keyword evidence="2" id="KW-0378">Hydrolase</keyword>
<keyword evidence="4" id="KW-0067">ATP-binding</keyword>
<evidence type="ECO:0000313" key="8">
    <source>
        <dbReference type="EMBL" id="MBK1895600.1"/>
    </source>
</evidence>
<dbReference type="InterPro" id="IPR014001">
    <property type="entry name" value="Helicase_ATP-bd"/>
</dbReference>
<dbReference type="PANTHER" id="PTHR47959">
    <property type="entry name" value="ATP-DEPENDENT RNA HELICASE RHLE-RELATED"/>
    <property type="match status" value="1"/>
</dbReference>
<keyword evidence="1" id="KW-0547">Nucleotide-binding</keyword>
<feature type="domain" description="Helicase ATP-binding" evidence="6">
    <location>
        <begin position="32"/>
        <end position="205"/>
    </location>
</feature>
<dbReference type="PANTHER" id="PTHR47959:SF13">
    <property type="entry name" value="ATP-DEPENDENT RNA HELICASE RHLE"/>
    <property type="match status" value="1"/>
</dbReference>
<evidence type="ECO:0000256" key="1">
    <source>
        <dbReference type="ARBA" id="ARBA00022741"/>
    </source>
</evidence>
<dbReference type="EMBL" id="JAENHK010000007">
    <property type="protein sequence ID" value="MBK1895600.1"/>
    <property type="molecule type" value="Genomic_DNA"/>
</dbReference>
<evidence type="ECO:0000259" key="7">
    <source>
        <dbReference type="PROSITE" id="PS51195"/>
    </source>
</evidence>
<dbReference type="PROSITE" id="PS51195">
    <property type="entry name" value="Q_MOTIF"/>
    <property type="match status" value="1"/>
</dbReference>
<evidence type="ECO:0000256" key="3">
    <source>
        <dbReference type="ARBA" id="ARBA00022806"/>
    </source>
</evidence>
<dbReference type="InterPro" id="IPR044742">
    <property type="entry name" value="DEAD/DEAH_RhlB"/>
</dbReference>
<dbReference type="GO" id="GO:0004386">
    <property type="term" value="F:helicase activity"/>
    <property type="evidence" value="ECO:0007669"/>
    <property type="project" value="UniProtKB-KW"/>
</dbReference>
<dbReference type="Proteomes" id="UP000628669">
    <property type="component" value="Unassembled WGS sequence"/>
</dbReference>
<gene>
    <name evidence="8" type="ORF">JHL15_07570</name>
</gene>
<evidence type="ECO:0000256" key="2">
    <source>
        <dbReference type="ARBA" id="ARBA00022801"/>
    </source>
</evidence>
<accession>A0ABS1FT46</accession>
<comment type="caution">
    <text evidence="8">The sequence shown here is derived from an EMBL/GenBank/DDBJ whole genome shotgun (WGS) entry which is preliminary data.</text>
</comment>
<keyword evidence="3 8" id="KW-0347">Helicase</keyword>
<dbReference type="Gene3D" id="3.40.50.300">
    <property type="entry name" value="P-loop containing nucleotide triphosphate hydrolases"/>
    <property type="match status" value="1"/>
</dbReference>
<reference evidence="9" key="1">
    <citation type="submission" date="2021-01" db="EMBL/GenBank/DDBJ databases">
        <title>Genome public.</title>
        <authorList>
            <person name="Liu C."/>
            <person name="Sun Q."/>
        </authorList>
    </citation>
    <scope>NUCLEOTIDE SEQUENCE [LARGE SCALE GENOMIC DNA]</scope>
    <source>
        <strain evidence="9">YIM B02567</strain>
    </source>
</reference>
<organism evidence="8 9">
    <name type="scientific">Chryseobacterium paridis</name>
    <dbReference type="NCBI Taxonomy" id="2800328"/>
    <lineage>
        <taxon>Bacteria</taxon>
        <taxon>Pseudomonadati</taxon>
        <taxon>Bacteroidota</taxon>
        <taxon>Flavobacteriia</taxon>
        <taxon>Flavobacteriales</taxon>
        <taxon>Weeksellaceae</taxon>
        <taxon>Chryseobacterium group</taxon>
        <taxon>Chryseobacterium</taxon>
    </lineage>
</organism>
<evidence type="ECO:0000256" key="5">
    <source>
        <dbReference type="PROSITE-ProRule" id="PRU00552"/>
    </source>
</evidence>
<dbReference type="RefSeq" id="WP_200244701.1">
    <property type="nucleotide sequence ID" value="NZ_JAENHK010000007.1"/>
</dbReference>
<dbReference type="CDD" id="cd00268">
    <property type="entry name" value="DEADc"/>
    <property type="match status" value="1"/>
</dbReference>
<keyword evidence="9" id="KW-1185">Reference proteome</keyword>
<evidence type="ECO:0000313" key="9">
    <source>
        <dbReference type="Proteomes" id="UP000628669"/>
    </source>
</evidence>
<dbReference type="SMART" id="SM00487">
    <property type="entry name" value="DEXDc"/>
    <property type="match status" value="1"/>
</dbReference>
<dbReference type="InterPro" id="IPR027417">
    <property type="entry name" value="P-loop_NTPase"/>
</dbReference>
<dbReference type="PROSITE" id="PS51192">
    <property type="entry name" value="HELICASE_ATP_BIND_1"/>
    <property type="match status" value="1"/>
</dbReference>
<evidence type="ECO:0000259" key="6">
    <source>
        <dbReference type="PROSITE" id="PS51192"/>
    </source>
</evidence>
<sequence>MNFKNLNLINPIIRAATEAGYSKPTGIQSEAIPQILAGRDIIGVAAEGAEKMAAFAMPVIQLLKKNSPDHKEIRVLILAPTQELAIQIEENLTVYSKYLPLSQLTIHDGTSQGNQLAALRIRVDVLITTPTALLDLINQRHINLSKIEILILDEAHKMLNPAFVNDVKKVIKLIPQKRQTLLFSSTMSENIRKFADIALSNPMEIKASPITANLQVALVEKKEKTDRLYQANPTQYLNTITK</sequence>